<proteinExistence type="predicted"/>
<dbReference type="Proteomes" id="UP001060070">
    <property type="component" value="Chromosome"/>
</dbReference>
<evidence type="ECO:0000313" key="2">
    <source>
        <dbReference type="EMBL" id="UTU54995.1"/>
    </source>
</evidence>
<organism evidence="2 3">
    <name type="scientific">Mesorhizobium ciceri</name>
    <dbReference type="NCBI Taxonomy" id="39645"/>
    <lineage>
        <taxon>Bacteria</taxon>
        <taxon>Pseudomonadati</taxon>
        <taxon>Pseudomonadota</taxon>
        <taxon>Alphaproteobacteria</taxon>
        <taxon>Hyphomicrobiales</taxon>
        <taxon>Phyllobacteriaceae</taxon>
        <taxon>Mesorhizobium</taxon>
    </lineage>
</organism>
<protein>
    <submittedName>
        <fullName evidence="2">Uncharacterized protein</fullName>
    </submittedName>
</protein>
<accession>A0AB38TK26</accession>
<name>A0AB38TK26_9HYPH</name>
<sequence>MEGIGGLLQPQRKMRRRSVRQDFGWNQMRMGIMPALMPQLHDRRPVGFLGWANFEHFSPPTGN</sequence>
<dbReference type="AlphaFoldDB" id="A0AB38TK26"/>
<keyword evidence="3" id="KW-1185">Reference proteome</keyword>
<evidence type="ECO:0000256" key="1">
    <source>
        <dbReference type="SAM" id="MobiDB-lite"/>
    </source>
</evidence>
<reference evidence="2 3" key="1">
    <citation type="journal article" date="2022" name="Microbiol. Resour. Announc.">
        <title>Complete Genome Sequence of Mesorhizobium ciceri Strain R30, a Rhizobium Used as a Commercial Inoculant for Chickpea in Argentina.</title>
        <authorList>
            <person name="Foresto E."/>
            <person name="Revale S."/>
            <person name="Primo E."/>
            <person name="Nievas F."/>
            <person name="Carezzano E."/>
            <person name="Puente M."/>
            <person name="Alzari P."/>
            <person name="Mart M."/>
            <person name="Ben-Assaya M."/>
            <person name="Mornico D."/>
            <person name="Santoro M."/>
            <person name="Mart F."/>
            <person name="Giordano W."/>
            <person name="Bogino P."/>
        </authorList>
    </citation>
    <scope>NUCLEOTIDE SEQUENCE [LARGE SCALE GENOMIC DNA]</scope>
    <source>
        <strain evidence="2 3">R30</strain>
    </source>
</reference>
<dbReference type="RefSeq" id="WP_245265293.1">
    <property type="nucleotide sequence ID" value="NZ_CP088147.1"/>
</dbReference>
<gene>
    <name evidence="2" type="ORF">LRP29_15995</name>
</gene>
<evidence type="ECO:0000313" key="3">
    <source>
        <dbReference type="Proteomes" id="UP001060070"/>
    </source>
</evidence>
<dbReference type="EMBL" id="CP088147">
    <property type="protein sequence ID" value="UTU54995.1"/>
    <property type="molecule type" value="Genomic_DNA"/>
</dbReference>
<feature type="region of interest" description="Disordered" evidence="1">
    <location>
        <begin position="1"/>
        <end position="20"/>
    </location>
</feature>